<comment type="cofactor">
    <cofactor evidence="1">
        <name>heme</name>
        <dbReference type="ChEBI" id="CHEBI:30413"/>
    </cofactor>
</comment>
<evidence type="ECO:0000256" key="2">
    <source>
        <dbReference type="ARBA" id="ARBA00010617"/>
    </source>
</evidence>
<accession>A0A978W542</accession>
<dbReference type="PANTHER" id="PTHR47944">
    <property type="entry name" value="CYTOCHROME P450 98A9"/>
    <property type="match status" value="1"/>
</dbReference>
<keyword evidence="3" id="KW-0349">Heme</keyword>
<comment type="similarity">
    <text evidence="2">Belongs to the cytochrome P450 family.</text>
</comment>
<dbReference type="InterPro" id="IPR001128">
    <property type="entry name" value="Cyt_P450"/>
</dbReference>
<evidence type="ECO:0000256" key="6">
    <source>
        <dbReference type="ARBA" id="ARBA00023004"/>
    </source>
</evidence>
<dbReference type="EMBL" id="JAEACU010000001">
    <property type="protein sequence ID" value="KAH7547076.1"/>
    <property type="molecule type" value="Genomic_DNA"/>
</dbReference>
<dbReference type="GO" id="GO:0004497">
    <property type="term" value="F:monooxygenase activity"/>
    <property type="evidence" value="ECO:0007669"/>
    <property type="project" value="UniProtKB-KW"/>
</dbReference>
<comment type="caution">
    <text evidence="9">The sequence shown here is derived from an EMBL/GenBank/DDBJ whole genome shotgun (WGS) entry which is preliminary data.</text>
</comment>
<dbReference type="Gene3D" id="1.10.630.10">
    <property type="entry name" value="Cytochrome P450"/>
    <property type="match status" value="1"/>
</dbReference>
<evidence type="ECO:0000313" key="9">
    <source>
        <dbReference type="EMBL" id="KAH7547076.1"/>
    </source>
</evidence>
<keyword evidence="4" id="KW-0479">Metal-binding</keyword>
<keyword evidence="6" id="KW-0408">Iron</keyword>
<name>A0A978W542_ZIZJJ</name>
<protein>
    <submittedName>
        <fullName evidence="9">Uncharacterized protein</fullName>
    </submittedName>
</protein>
<feature type="region of interest" description="Disordered" evidence="8">
    <location>
        <begin position="1"/>
        <end position="32"/>
    </location>
</feature>
<keyword evidence="7" id="KW-0503">Monooxygenase</keyword>
<gene>
    <name evidence="9" type="ORF">FEM48_Zijuj01G0268800</name>
</gene>
<dbReference type="InterPro" id="IPR036396">
    <property type="entry name" value="Cyt_P450_sf"/>
</dbReference>
<evidence type="ECO:0000256" key="7">
    <source>
        <dbReference type="ARBA" id="ARBA00023033"/>
    </source>
</evidence>
<dbReference type="PANTHER" id="PTHR47944:SF4">
    <property type="entry name" value="OS09G0441700 PROTEIN"/>
    <property type="match status" value="1"/>
</dbReference>
<evidence type="ECO:0000256" key="8">
    <source>
        <dbReference type="SAM" id="MobiDB-lite"/>
    </source>
</evidence>
<proteinExistence type="inferred from homology"/>
<dbReference type="GO" id="GO:0005506">
    <property type="term" value="F:iron ion binding"/>
    <property type="evidence" value="ECO:0007669"/>
    <property type="project" value="InterPro"/>
</dbReference>
<evidence type="ECO:0000313" key="10">
    <source>
        <dbReference type="Proteomes" id="UP000813462"/>
    </source>
</evidence>
<reference evidence="9" key="1">
    <citation type="journal article" date="2021" name="Front. Plant Sci.">
        <title>Chromosome-Scale Genome Assembly for Chinese Sour Jujube and Insights Into Its Genome Evolution and Domestication Signature.</title>
        <authorList>
            <person name="Shen L.-Y."/>
            <person name="Luo H."/>
            <person name="Wang X.-L."/>
            <person name="Wang X.-M."/>
            <person name="Qiu X.-J."/>
            <person name="Liu H."/>
            <person name="Zhou S.-S."/>
            <person name="Jia K.-H."/>
            <person name="Nie S."/>
            <person name="Bao Y.-T."/>
            <person name="Zhang R.-G."/>
            <person name="Yun Q.-Z."/>
            <person name="Chai Y.-H."/>
            <person name="Lu J.-Y."/>
            <person name="Li Y."/>
            <person name="Zhao S.-W."/>
            <person name="Mao J.-F."/>
            <person name="Jia S.-G."/>
            <person name="Mao Y.-M."/>
        </authorList>
    </citation>
    <scope>NUCLEOTIDE SEQUENCE</scope>
    <source>
        <strain evidence="9">AT0</strain>
        <tissue evidence="9">Leaf</tissue>
    </source>
</reference>
<dbReference type="AlphaFoldDB" id="A0A978W542"/>
<evidence type="ECO:0000256" key="3">
    <source>
        <dbReference type="ARBA" id="ARBA00022617"/>
    </source>
</evidence>
<dbReference type="GO" id="GO:0016705">
    <property type="term" value="F:oxidoreductase activity, acting on paired donors, with incorporation or reduction of molecular oxygen"/>
    <property type="evidence" value="ECO:0007669"/>
    <property type="project" value="InterPro"/>
</dbReference>
<dbReference type="Pfam" id="PF00067">
    <property type="entry name" value="p450"/>
    <property type="match status" value="1"/>
</dbReference>
<evidence type="ECO:0000256" key="5">
    <source>
        <dbReference type="ARBA" id="ARBA00023002"/>
    </source>
</evidence>
<dbReference type="SUPFAM" id="SSF48264">
    <property type="entry name" value="Cytochrome P450"/>
    <property type="match status" value="1"/>
</dbReference>
<evidence type="ECO:0000256" key="1">
    <source>
        <dbReference type="ARBA" id="ARBA00001971"/>
    </source>
</evidence>
<feature type="compositionally biased region" description="Polar residues" evidence="8">
    <location>
        <begin position="1"/>
        <end position="10"/>
    </location>
</feature>
<evidence type="ECO:0000256" key="4">
    <source>
        <dbReference type="ARBA" id="ARBA00022723"/>
    </source>
</evidence>
<dbReference type="GO" id="GO:0020037">
    <property type="term" value="F:heme binding"/>
    <property type="evidence" value="ECO:0007669"/>
    <property type="project" value="InterPro"/>
</dbReference>
<keyword evidence="5" id="KW-0560">Oxidoreductase</keyword>
<organism evidence="9 10">
    <name type="scientific">Ziziphus jujuba var. spinosa</name>
    <dbReference type="NCBI Taxonomy" id="714518"/>
    <lineage>
        <taxon>Eukaryota</taxon>
        <taxon>Viridiplantae</taxon>
        <taxon>Streptophyta</taxon>
        <taxon>Embryophyta</taxon>
        <taxon>Tracheophyta</taxon>
        <taxon>Spermatophyta</taxon>
        <taxon>Magnoliopsida</taxon>
        <taxon>eudicotyledons</taxon>
        <taxon>Gunneridae</taxon>
        <taxon>Pentapetalae</taxon>
        <taxon>rosids</taxon>
        <taxon>fabids</taxon>
        <taxon>Rosales</taxon>
        <taxon>Rhamnaceae</taxon>
        <taxon>Paliureae</taxon>
        <taxon>Ziziphus</taxon>
    </lineage>
</organism>
<sequence>MNLSGPNSWWNGKHSGGDGMGNLGASKEASNIQKGHKDARLVIGRERWVEEKDIVKLPYIDVTAKETMTLPPVAPLLVPRLCREDIQIGGYDIPKNTRVFVNEDVPRLQSWNKGDSFKFGQSLAWIYREIANQYEERGFEYGGNFWPSGSKENSPRYTCSLILGSPSISKAKTLGFYHLGRAGRCARVGNSFKFGESLPWIYVDIANQDEDRGFHEHEETYGRSVPKKITPVTLVEPRLPVHLNSP</sequence>
<dbReference type="Proteomes" id="UP000813462">
    <property type="component" value="Unassembled WGS sequence"/>
</dbReference>